<evidence type="ECO:0000259" key="9">
    <source>
        <dbReference type="Pfam" id="PF02706"/>
    </source>
</evidence>
<comment type="subcellular location">
    <subcellularLocation>
        <location evidence="1">Cell membrane</location>
        <topology evidence="1">Multi-pass membrane protein</topology>
    </subcellularLocation>
</comment>
<keyword evidence="12" id="KW-1185">Reference proteome</keyword>
<evidence type="ECO:0000256" key="5">
    <source>
        <dbReference type="ARBA" id="ARBA00023136"/>
    </source>
</evidence>
<evidence type="ECO:0000313" key="12">
    <source>
        <dbReference type="Proteomes" id="UP001606302"/>
    </source>
</evidence>
<dbReference type="EMBL" id="JBIGHX010000003">
    <property type="protein sequence ID" value="MFG6461718.1"/>
    <property type="molecule type" value="Genomic_DNA"/>
</dbReference>
<evidence type="ECO:0000256" key="7">
    <source>
        <dbReference type="SAM" id="MobiDB-lite"/>
    </source>
</evidence>
<comment type="caution">
    <text evidence="11">The sequence shown here is derived from an EMBL/GenBank/DDBJ whole genome shotgun (WGS) entry which is preliminary data.</text>
</comment>
<protein>
    <submittedName>
        <fullName evidence="11">Chain length determinant protein EpsF</fullName>
    </submittedName>
</protein>
<evidence type="ECO:0000256" key="6">
    <source>
        <dbReference type="SAM" id="Coils"/>
    </source>
</evidence>
<feature type="coiled-coil region" evidence="6">
    <location>
        <begin position="172"/>
        <end position="199"/>
    </location>
</feature>
<organism evidence="11 12">
    <name type="scientific">Pelomonas lactea</name>
    <dbReference type="NCBI Taxonomy" id="3299030"/>
    <lineage>
        <taxon>Bacteria</taxon>
        <taxon>Pseudomonadati</taxon>
        <taxon>Pseudomonadota</taxon>
        <taxon>Betaproteobacteria</taxon>
        <taxon>Burkholderiales</taxon>
        <taxon>Sphaerotilaceae</taxon>
        <taxon>Roseateles</taxon>
    </lineage>
</organism>
<accession>A0ABW7GID2</accession>
<feature type="domain" description="Tyrosine-protein kinase G-rich" evidence="10">
    <location>
        <begin position="347"/>
        <end position="419"/>
    </location>
</feature>
<evidence type="ECO:0000256" key="4">
    <source>
        <dbReference type="ARBA" id="ARBA00022989"/>
    </source>
</evidence>
<dbReference type="NCBIfam" id="TIGR03017">
    <property type="entry name" value="EpsF"/>
    <property type="match status" value="1"/>
</dbReference>
<evidence type="ECO:0000256" key="8">
    <source>
        <dbReference type="SAM" id="Phobius"/>
    </source>
</evidence>
<dbReference type="InterPro" id="IPR032807">
    <property type="entry name" value="GNVR"/>
</dbReference>
<dbReference type="Pfam" id="PF02706">
    <property type="entry name" value="Wzz"/>
    <property type="match status" value="1"/>
</dbReference>
<sequence length="479" mass="52420">MTFAQFLSILRARKWAALAVFALVVVTTLVVSLLLPKKYTGSASVVIDIKPDPVSATIFPGLSTPGFMATQADILQSERVALRVIRDLKLTENPAIREQWQAESDGKGTLEQYLVLFLQKYLDVKPSQMSNVISIEYKSPSPQFAAALANAFAQAYIATTLELRADPAKQFNSFFQAQVKDARESLERAQQRLSAFQQEKGIIVTDERLDIENARLAELNSQLTQSQGISAESSSRQVQAQGTQSDRLQEVLNNPLISGLKADLSRNEAKLQELVQRLGDNHPQVQESRANIAELRSKIEAETRRVTSGVAVSNNINKAREGQLRAALDSQRTKMLEMKAVRDEGMVLQREVENAQRVFDSLVARQNQSALEAQNTQSYANVLTVAQPPSEHSSPKIVLNVLLAVFMGGLLAVGVALLMEMTDRRVRSPDDVITALGLPVLGSLPTPNAKRFNPARPVALGFANQRAVSLPAPGSQSGI</sequence>
<dbReference type="PANTHER" id="PTHR32309">
    <property type="entry name" value="TYROSINE-PROTEIN KINASE"/>
    <property type="match status" value="1"/>
</dbReference>
<evidence type="ECO:0000256" key="3">
    <source>
        <dbReference type="ARBA" id="ARBA00022692"/>
    </source>
</evidence>
<evidence type="ECO:0000256" key="2">
    <source>
        <dbReference type="ARBA" id="ARBA00022475"/>
    </source>
</evidence>
<dbReference type="InterPro" id="IPR017468">
    <property type="entry name" value="Chain_len_reg_EpsF"/>
</dbReference>
<evidence type="ECO:0000256" key="1">
    <source>
        <dbReference type="ARBA" id="ARBA00004651"/>
    </source>
</evidence>
<evidence type="ECO:0000313" key="11">
    <source>
        <dbReference type="EMBL" id="MFG6461718.1"/>
    </source>
</evidence>
<keyword evidence="6" id="KW-0175">Coiled coil</keyword>
<feature type="region of interest" description="Disordered" evidence="7">
    <location>
        <begin position="225"/>
        <end position="245"/>
    </location>
</feature>
<keyword evidence="3 8" id="KW-0812">Transmembrane</keyword>
<dbReference type="InterPro" id="IPR050445">
    <property type="entry name" value="Bact_polysacc_biosynth/exp"/>
</dbReference>
<keyword evidence="5 8" id="KW-0472">Membrane</keyword>
<dbReference type="RefSeq" id="WP_394510583.1">
    <property type="nucleotide sequence ID" value="NZ_JBIGHX010000003.1"/>
</dbReference>
<name>A0ABW7GID2_9BURK</name>
<keyword evidence="4 8" id="KW-1133">Transmembrane helix</keyword>
<feature type="domain" description="Polysaccharide chain length determinant N-terminal" evidence="9">
    <location>
        <begin position="5"/>
        <end position="88"/>
    </location>
</feature>
<reference evidence="11 12" key="1">
    <citation type="submission" date="2024-08" db="EMBL/GenBank/DDBJ databases">
        <authorList>
            <person name="Lu H."/>
        </authorList>
    </citation>
    <scope>NUCLEOTIDE SEQUENCE [LARGE SCALE GENOMIC DNA]</scope>
    <source>
        <strain evidence="11 12">DXS20W</strain>
    </source>
</reference>
<evidence type="ECO:0000259" key="10">
    <source>
        <dbReference type="Pfam" id="PF13807"/>
    </source>
</evidence>
<feature type="coiled-coil region" evidence="6">
    <location>
        <begin position="257"/>
        <end position="305"/>
    </location>
</feature>
<dbReference type="Pfam" id="PF13807">
    <property type="entry name" value="GNVR"/>
    <property type="match status" value="1"/>
</dbReference>
<proteinExistence type="predicted"/>
<feature type="transmembrane region" description="Helical" evidence="8">
    <location>
        <begin position="15"/>
        <end position="35"/>
    </location>
</feature>
<feature type="transmembrane region" description="Helical" evidence="8">
    <location>
        <begin position="397"/>
        <end position="419"/>
    </location>
</feature>
<dbReference type="InterPro" id="IPR003856">
    <property type="entry name" value="LPS_length_determ_N"/>
</dbReference>
<gene>
    <name evidence="11" type="primary">epsF</name>
    <name evidence="11" type="ORF">ACG04Q_09060</name>
</gene>
<keyword evidence="2" id="KW-1003">Cell membrane</keyword>
<dbReference type="Proteomes" id="UP001606302">
    <property type="component" value="Unassembled WGS sequence"/>
</dbReference>
<dbReference type="PANTHER" id="PTHR32309:SF13">
    <property type="entry name" value="FERRIC ENTEROBACTIN TRANSPORT PROTEIN FEPE"/>
    <property type="match status" value="1"/>
</dbReference>